<dbReference type="Gene3D" id="3.50.50.60">
    <property type="entry name" value="FAD/NAD(P)-binding domain"/>
    <property type="match status" value="1"/>
</dbReference>
<dbReference type="Pfam" id="PF13450">
    <property type="entry name" value="NAD_binding_8"/>
    <property type="match status" value="1"/>
</dbReference>
<dbReference type="eggNOG" id="COG3380">
    <property type="taxonomic scope" value="Bacteria"/>
</dbReference>
<feature type="domain" description="Amine oxidase" evidence="1">
    <location>
        <begin position="83"/>
        <end position="294"/>
    </location>
</feature>
<keyword evidence="3" id="KW-1185">Reference proteome</keyword>
<evidence type="ECO:0000313" key="2">
    <source>
        <dbReference type="EMBL" id="KDA01304.1"/>
    </source>
</evidence>
<organism evidence="2 3">
    <name type="scientific">Hyphomonas oceanitis SCH89</name>
    <dbReference type="NCBI Taxonomy" id="1280953"/>
    <lineage>
        <taxon>Bacteria</taxon>
        <taxon>Pseudomonadati</taxon>
        <taxon>Pseudomonadota</taxon>
        <taxon>Alphaproteobacteria</taxon>
        <taxon>Hyphomonadales</taxon>
        <taxon>Hyphomonadaceae</taxon>
        <taxon>Hyphomonas</taxon>
    </lineage>
</organism>
<dbReference type="InterPro" id="IPR002937">
    <property type="entry name" value="Amino_oxidase"/>
</dbReference>
<dbReference type="SUPFAM" id="SSF51905">
    <property type="entry name" value="FAD/NAD(P)-binding domain"/>
    <property type="match status" value="1"/>
</dbReference>
<dbReference type="PATRIC" id="fig|1280953.3.peg.3247"/>
<dbReference type="Proteomes" id="UP000024942">
    <property type="component" value="Unassembled WGS sequence"/>
</dbReference>
<reference evidence="2 3" key="1">
    <citation type="journal article" date="2014" name="Antonie Van Leeuwenhoek">
        <title>Hyphomonas beringensis sp. nov. and Hyphomonas chukchiensis sp. nov., isolated from surface seawater of the Bering Sea and Chukchi Sea.</title>
        <authorList>
            <person name="Li C."/>
            <person name="Lai Q."/>
            <person name="Li G."/>
            <person name="Dong C."/>
            <person name="Wang J."/>
            <person name="Liao Y."/>
            <person name="Shao Z."/>
        </authorList>
    </citation>
    <scope>NUCLEOTIDE SEQUENCE [LARGE SCALE GENOMIC DNA]</scope>
    <source>
        <strain evidence="2 3">SCH89</strain>
    </source>
</reference>
<dbReference type="AlphaFoldDB" id="A0A059G3I9"/>
<sequence length="303" mass="31216">MIQRVAIVGAGLAGLCAARDLNAAGLSTVVFEKSRGLGGRLATRRTDLGPIDHGAPGVSVDVAQAAGGSVWAEGPQDARGIGIPGMSTLARHLGKGINVQREISITDVASTDDGFSLTDADSRVHSGFEAVILAVPAPQAAALLGHEEGMKKALADVRMNPAWTLLLGFDAPSGLSQDVLTLTEPLAMAIPMLSKPGQIATERWTVHASIAWSVAHLELDKDAAASLLLKAFMAATGLSGAPDYVAGHRWRYARVDRPLGQPFVVNGAGTLLAGGDWALGPLASDAVASGRAMALRVLENGRS</sequence>
<dbReference type="PRINTS" id="PR00419">
    <property type="entry name" value="ADXRDTASE"/>
</dbReference>
<dbReference type="OrthoDB" id="5792777at2"/>
<dbReference type="Pfam" id="PF01593">
    <property type="entry name" value="Amino_oxidase"/>
    <property type="match status" value="1"/>
</dbReference>
<gene>
    <name evidence="2" type="ORF">HOC_16201</name>
</gene>
<dbReference type="RefSeq" id="WP_051624999.1">
    <property type="nucleotide sequence ID" value="NZ_ARYL01000031.1"/>
</dbReference>
<accession>A0A059G3I9</accession>
<dbReference type="GO" id="GO:0016491">
    <property type="term" value="F:oxidoreductase activity"/>
    <property type="evidence" value="ECO:0007669"/>
    <property type="project" value="InterPro"/>
</dbReference>
<dbReference type="PANTHER" id="PTHR16128:SF5">
    <property type="entry name" value="FAD_NAD(P)-BINDING OXIDOREDUCTASE FAMILY PROTEIN"/>
    <property type="match status" value="1"/>
</dbReference>
<dbReference type="PANTHER" id="PTHR16128">
    <property type="entry name" value="FAD/NAD(P)-BINDING OXIDOREDUCTASE FAMILY PROTEIN"/>
    <property type="match status" value="1"/>
</dbReference>
<dbReference type="STRING" id="1280953.HOC_16201"/>
<dbReference type="EMBL" id="ARYL01000031">
    <property type="protein sequence ID" value="KDA01304.1"/>
    <property type="molecule type" value="Genomic_DNA"/>
</dbReference>
<comment type="caution">
    <text evidence="2">The sequence shown here is derived from an EMBL/GenBank/DDBJ whole genome shotgun (WGS) entry which is preliminary data.</text>
</comment>
<proteinExistence type="predicted"/>
<evidence type="ECO:0000259" key="1">
    <source>
        <dbReference type="Pfam" id="PF01593"/>
    </source>
</evidence>
<dbReference type="Gene3D" id="3.90.660.10">
    <property type="match status" value="1"/>
</dbReference>
<evidence type="ECO:0000313" key="3">
    <source>
        <dbReference type="Proteomes" id="UP000024942"/>
    </source>
</evidence>
<dbReference type="InterPro" id="IPR036188">
    <property type="entry name" value="FAD/NAD-bd_sf"/>
</dbReference>
<protein>
    <submittedName>
        <fullName evidence="2">FAD dependent oxidoreductase</fullName>
    </submittedName>
</protein>
<name>A0A059G3I9_9PROT</name>